<accession>A0ACA9PV97</accession>
<feature type="non-terminal residue" evidence="1">
    <location>
        <position position="1"/>
    </location>
</feature>
<sequence length="173" mass="20288">ELLEKQRKEKLLLLKEIPPEIIKSVASMVNSLHANKMLVISHKKEKIQDITTNILNLKQSVEKYDAYQDIYNTLDELVLKFDDNDYDSLNIEGVFSKKLELEEDLVKDSIASLCHWVETLESQKKCSQCIVKNNIWKLSMDWNKKQSERNFQKLQQLEIDLTSCLHLKLVKKP</sequence>
<comment type="caution">
    <text evidence="1">The sequence shown here is derived from an EMBL/GenBank/DDBJ whole genome shotgun (WGS) entry which is preliminary data.</text>
</comment>
<organism evidence="1 2">
    <name type="scientific">Racocetra persica</name>
    <dbReference type="NCBI Taxonomy" id="160502"/>
    <lineage>
        <taxon>Eukaryota</taxon>
        <taxon>Fungi</taxon>
        <taxon>Fungi incertae sedis</taxon>
        <taxon>Mucoromycota</taxon>
        <taxon>Glomeromycotina</taxon>
        <taxon>Glomeromycetes</taxon>
        <taxon>Diversisporales</taxon>
        <taxon>Gigasporaceae</taxon>
        <taxon>Racocetra</taxon>
    </lineage>
</organism>
<gene>
    <name evidence="1" type="ORF">RPERSI_LOCUS11150</name>
</gene>
<protein>
    <submittedName>
        <fullName evidence="1">12623_t:CDS:1</fullName>
    </submittedName>
</protein>
<name>A0ACA9PV97_9GLOM</name>
<dbReference type="EMBL" id="CAJVQC010022694">
    <property type="protein sequence ID" value="CAG8719213.1"/>
    <property type="molecule type" value="Genomic_DNA"/>
</dbReference>
<evidence type="ECO:0000313" key="1">
    <source>
        <dbReference type="EMBL" id="CAG8719213.1"/>
    </source>
</evidence>
<evidence type="ECO:0000313" key="2">
    <source>
        <dbReference type="Proteomes" id="UP000789920"/>
    </source>
</evidence>
<keyword evidence="2" id="KW-1185">Reference proteome</keyword>
<reference evidence="1" key="1">
    <citation type="submission" date="2021-06" db="EMBL/GenBank/DDBJ databases">
        <authorList>
            <person name="Kallberg Y."/>
            <person name="Tangrot J."/>
            <person name="Rosling A."/>
        </authorList>
    </citation>
    <scope>NUCLEOTIDE SEQUENCE</scope>
    <source>
        <strain evidence="1">MA461A</strain>
    </source>
</reference>
<proteinExistence type="predicted"/>
<dbReference type="Proteomes" id="UP000789920">
    <property type="component" value="Unassembled WGS sequence"/>
</dbReference>